<dbReference type="RefSeq" id="WP_344225550.1">
    <property type="nucleotide sequence ID" value="NZ_BAAAQA010000036.1"/>
</dbReference>
<dbReference type="Proteomes" id="UP001500166">
    <property type="component" value="Unassembled WGS sequence"/>
</dbReference>
<evidence type="ECO:0000313" key="3">
    <source>
        <dbReference type="Proteomes" id="UP001500166"/>
    </source>
</evidence>
<keyword evidence="1" id="KW-0472">Membrane</keyword>
<comment type="caution">
    <text evidence="2">The sequence shown here is derived from an EMBL/GenBank/DDBJ whole genome shotgun (WGS) entry which is preliminary data.</text>
</comment>
<keyword evidence="1" id="KW-0812">Transmembrane</keyword>
<dbReference type="EMBL" id="BAAAQA010000036">
    <property type="protein sequence ID" value="GAA2123645.1"/>
    <property type="molecule type" value="Genomic_DNA"/>
</dbReference>
<name>A0ABP5K070_9MICC</name>
<evidence type="ECO:0000256" key="1">
    <source>
        <dbReference type="SAM" id="Phobius"/>
    </source>
</evidence>
<evidence type="ECO:0008006" key="4">
    <source>
        <dbReference type="Google" id="ProtNLM"/>
    </source>
</evidence>
<sequence length="54" mass="6032">MNPPTIYLSRTQTDPRVKDGSFFTVMLLISALSIIAVGVLSFRDVWTQITNLFG</sequence>
<reference evidence="3" key="1">
    <citation type="journal article" date="2019" name="Int. J. Syst. Evol. Microbiol.">
        <title>The Global Catalogue of Microorganisms (GCM) 10K type strain sequencing project: providing services to taxonomists for standard genome sequencing and annotation.</title>
        <authorList>
            <consortium name="The Broad Institute Genomics Platform"/>
            <consortium name="The Broad Institute Genome Sequencing Center for Infectious Disease"/>
            <person name="Wu L."/>
            <person name="Ma J."/>
        </authorList>
    </citation>
    <scope>NUCLEOTIDE SEQUENCE [LARGE SCALE GENOMIC DNA]</scope>
    <source>
        <strain evidence="3">JCM 15914</strain>
    </source>
</reference>
<protein>
    <recommendedName>
        <fullName evidence="4">Preprotein translocase subunit SecE</fullName>
    </recommendedName>
</protein>
<organism evidence="2 3">
    <name type="scientific">Kocuria atrinae</name>
    <dbReference type="NCBI Taxonomy" id="592377"/>
    <lineage>
        <taxon>Bacteria</taxon>
        <taxon>Bacillati</taxon>
        <taxon>Actinomycetota</taxon>
        <taxon>Actinomycetes</taxon>
        <taxon>Micrococcales</taxon>
        <taxon>Micrococcaceae</taxon>
        <taxon>Kocuria</taxon>
    </lineage>
</organism>
<feature type="transmembrane region" description="Helical" evidence="1">
    <location>
        <begin position="20"/>
        <end position="42"/>
    </location>
</feature>
<evidence type="ECO:0000313" key="2">
    <source>
        <dbReference type="EMBL" id="GAA2123645.1"/>
    </source>
</evidence>
<keyword evidence="1" id="KW-1133">Transmembrane helix</keyword>
<keyword evidence="3" id="KW-1185">Reference proteome</keyword>
<proteinExistence type="predicted"/>
<accession>A0ABP5K070</accession>
<gene>
    <name evidence="2" type="ORF">GCM10009824_27610</name>
</gene>